<dbReference type="SUPFAM" id="SSF56219">
    <property type="entry name" value="DNase I-like"/>
    <property type="match status" value="1"/>
</dbReference>
<dbReference type="InterPro" id="IPR036691">
    <property type="entry name" value="Endo/exonu/phosph_ase_sf"/>
</dbReference>
<comment type="caution">
    <text evidence="1">The sequence shown here is derived from an EMBL/GenBank/DDBJ whole genome shotgun (WGS) entry which is preliminary data.</text>
</comment>
<dbReference type="EMBL" id="MBFU01000088">
    <property type="protein sequence ID" value="PWA02288.1"/>
    <property type="molecule type" value="Genomic_DNA"/>
</dbReference>
<dbReference type="Proteomes" id="UP000245591">
    <property type="component" value="Unassembled WGS sequence"/>
</dbReference>
<dbReference type="AlphaFoldDB" id="A0A2U1JBE1"/>
<gene>
    <name evidence="1" type="ORF">BB558_001578</name>
</gene>
<evidence type="ECO:0008006" key="3">
    <source>
        <dbReference type="Google" id="ProtNLM"/>
    </source>
</evidence>
<protein>
    <recommendedName>
        <fullName evidence="3">Endonuclease/exonuclease/phosphatase domain-containing protein</fullName>
    </recommendedName>
</protein>
<evidence type="ECO:0000313" key="1">
    <source>
        <dbReference type="EMBL" id="PWA02288.1"/>
    </source>
</evidence>
<reference evidence="1 2" key="1">
    <citation type="journal article" date="2018" name="MBio">
        <title>Comparative Genomics Reveals the Core Gene Toolbox for the Fungus-Insect Symbiosis.</title>
        <authorList>
            <person name="Wang Y."/>
            <person name="Stata M."/>
            <person name="Wang W."/>
            <person name="Stajich J.E."/>
            <person name="White M.M."/>
            <person name="Moncalvo J.M."/>
        </authorList>
    </citation>
    <scope>NUCLEOTIDE SEQUENCE [LARGE SCALE GENOMIC DNA]</scope>
    <source>
        <strain evidence="1 2">AUS-126-30</strain>
    </source>
</reference>
<dbReference type="Gene3D" id="3.60.10.10">
    <property type="entry name" value="Endonuclease/exonuclease/phosphatase"/>
    <property type="match status" value="1"/>
</dbReference>
<accession>A0A2U1JBE1</accession>
<keyword evidence="2" id="KW-1185">Reference proteome</keyword>
<evidence type="ECO:0000313" key="2">
    <source>
        <dbReference type="Proteomes" id="UP000245591"/>
    </source>
</evidence>
<proteinExistence type="predicted"/>
<organism evidence="1 2">
    <name type="scientific">Smittium angustum</name>
    <dbReference type="NCBI Taxonomy" id="133377"/>
    <lineage>
        <taxon>Eukaryota</taxon>
        <taxon>Fungi</taxon>
        <taxon>Fungi incertae sedis</taxon>
        <taxon>Zoopagomycota</taxon>
        <taxon>Kickxellomycotina</taxon>
        <taxon>Harpellomycetes</taxon>
        <taxon>Harpellales</taxon>
        <taxon>Legeriomycetaceae</taxon>
        <taxon>Smittium</taxon>
    </lineage>
</organism>
<sequence length="150" mass="17616">MTKKILKWTQMITYKISICILTTPTRTKPGYTQQPKHKLVTLNMNIGTYNVQELKNNPNMEEIFSFLKKEEKNITFIQETQYDKKKTRFGNSNGDTALYGQICLNTILNKTIKITNQRIHHNRRIIITKVVRGTIRIPTHLVFVYAPIKY</sequence>
<name>A0A2U1JBE1_SMIAN</name>